<dbReference type="AlphaFoldDB" id="E4QDQ4"/>
<evidence type="ECO:0000313" key="1">
    <source>
        <dbReference type="EMBL" id="ADQ06471.1"/>
    </source>
</evidence>
<gene>
    <name evidence="1" type="ordered locus">Calhy_0734</name>
</gene>
<dbReference type="KEGG" id="chd:Calhy_0734"/>
<keyword evidence="2" id="KW-1185">Reference proteome</keyword>
<dbReference type="STRING" id="632292.Calhy_0734"/>
<organism evidence="1 2">
    <name type="scientific">Caldicellulosiruptor hydrothermalis (strain DSM 18901 / VKM B-2411 / 108)</name>
    <dbReference type="NCBI Taxonomy" id="632292"/>
    <lineage>
        <taxon>Bacteria</taxon>
        <taxon>Bacillati</taxon>
        <taxon>Bacillota</taxon>
        <taxon>Bacillota incertae sedis</taxon>
        <taxon>Caldicellulosiruptorales</taxon>
        <taxon>Caldicellulosiruptoraceae</taxon>
        <taxon>Caldicellulosiruptor</taxon>
    </lineage>
</organism>
<reference key="1">
    <citation type="submission" date="2010-09" db="EMBL/GenBank/DDBJ databases">
        <title>Complete sequence of Caldicellulosiruptor hydrothermalis 108.</title>
        <authorList>
            <consortium name="US DOE Joint Genome Institute"/>
            <person name="Lucas S."/>
            <person name="Copeland A."/>
            <person name="Lapidus A."/>
            <person name="Cheng J.-F."/>
            <person name="Bruce D."/>
            <person name="Goodwin L."/>
            <person name="Pitluck S."/>
            <person name="Davenport K."/>
            <person name="Detter J.C."/>
            <person name="Han C."/>
            <person name="Tapia R."/>
            <person name="Land M."/>
            <person name="Hauser L."/>
            <person name="Chang Y.-J."/>
            <person name="Jeffries C."/>
            <person name="Kyrpides N."/>
            <person name="Ivanova N."/>
            <person name="Mikhailova N."/>
            <person name="Blumer-Schuette S.E."/>
            <person name="Kelly R.M."/>
            <person name="Woyke T."/>
        </authorList>
    </citation>
    <scope>NUCLEOTIDE SEQUENCE</scope>
    <source>
        <strain>108</strain>
    </source>
</reference>
<protein>
    <recommendedName>
        <fullName evidence="3">HTH cro/C1-type domain-containing protein</fullName>
    </recommendedName>
</protein>
<dbReference type="HOGENOM" id="CLU_196140_0_0_9"/>
<name>E4QDQ4_CALH1</name>
<dbReference type="RefSeq" id="WP_013402671.1">
    <property type="nucleotide sequence ID" value="NC_014652.1"/>
</dbReference>
<accession>E4QDQ4</accession>
<evidence type="ECO:0008006" key="3">
    <source>
        <dbReference type="Google" id="ProtNLM"/>
    </source>
</evidence>
<reference evidence="1 2" key="2">
    <citation type="journal article" date="2011" name="J. Bacteriol.">
        <title>Complete genome sequences for the anaerobic, extremely thermophilic plant biomass-degrading bacteria Caldicellulosiruptor hydrothermalis, Caldicellulosiruptor kristjanssonii, Caldicellulosiruptor kronotskyensis, Caldicellulosiruptor owensenis, and Caldicellulosiruptor lactoaceticus.</title>
        <authorList>
            <person name="Blumer-Schuette S.E."/>
            <person name="Ozdemir I."/>
            <person name="Mistry D."/>
            <person name="Lucas S."/>
            <person name="Lapidus A."/>
            <person name="Cheng J.F."/>
            <person name="Goodwin L.A."/>
            <person name="Pitluck S."/>
            <person name="Land M.L."/>
            <person name="Hauser L.J."/>
            <person name="Woyke T."/>
            <person name="Mikhailova N."/>
            <person name="Pati A."/>
            <person name="Kyrpides N.C."/>
            <person name="Ivanova N."/>
            <person name="Detter J.C."/>
            <person name="Walston-Davenport K."/>
            <person name="Han S."/>
            <person name="Adams M.W."/>
            <person name="Kelly R.M."/>
        </authorList>
    </citation>
    <scope>NUCLEOTIDE SEQUENCE [LARGE SCALE GENOMIC DNA]</scope>
    <source>
        <strain evidence="2">DSM 18901 / VKM B-2411 / 108</strain>
    </source>
</reference>
<sequence>MELNKENFKKFFIEHFEGNYNKTARALNVSPAQVYRIIKGNSKAGAKFLGKLIAYCKANNIDYDKLIFLPILLTACNTTPPHEGREAG</sequence>
<proteinExistence type="predicted"/>
<dbReference type="EMBL" id="CP002219">
    <property type="protein sequence ID" value="ADQ06471.1"/>
    <property type="molecule type" value="Genomic_DNA"/>
</dbReference>
<evidence type="ECO:0000313" key="2">
    <source>
        <dbReference type="Proteomes" id="UP000006890"/>
    </source>
</evidence>
<dbReference type="Proteomes" id="UP000006890">
    <property type="component" value="Chromosome"/>
</dbReference>
<dbReference type="OrthoDB" id="2661663at2"/>